<accession>A0AAD6X1L2</accession>
<evidence type="ECO:0000313" key="4">
    <source>
        <dbReference type="Proteomes" id="UP001218188"/>
    </source>
</evidence>
<evidence type="ECO:0000313" key="3">
    <source>
        <dbReference type="EMBL" id="KAJ7035513.1"/>
    </source>
</evidence>
<comment type="caution">
    <text evidence="3">The sequence shown here is derived from an EMBL/GenBank/DDBJ whole genome shotgun (WGS) entry which is preliminary data.</text>
</comment>
<protein>
    <recommendedName>
        <fullName evidence="2">DUF6534 domain-containing protein</fullName>
    </recommendedName>
</protein>
<dbReference type="Proteomes" id="UP001218188">
    <property type="component" value="Unassembled WGS sequence"/>
</dbReference>
<organism evidence="3 4">
    <name type="scientific">Mycena alexandri</name>
    <dbReference type="NCBI Taxonomy" id="1745969"/>
    <lineage>
        <taxon>Eukaryota</taxon>
        <taxon>Fungi</taxon>
        <taxon>Dikarya</taxon>
        <taxon>Basidiomycota</taxon>
        <taxon>Agaricomycotina</taxon>
        <taxon>Agaricomycetes</taxon>
        <taxon>Agaricomycetidae</taxon>
        <taxon>Agaricales</taxon>
        <taxon>Marasmiineae</taxon>
        <taxon>Mycenaceae</taxon>
        <taxon>Mycena</taxon>
    </lineage>
</organism>
<dbReference type="InterPro" id="IPR045339">
    <property type="entry name" value="DUF6534"/>
</dbReference>
<gene>
    <name evidence="3" type="ORF">C8F04DRAFT_1097511</name>
</gene>
<feature type="domain" description="DUF6534" evidence="2">
    <location>
        <begin position="238"/>
        <end position="324"/>
    </location>
</feature>
<dbReference type="EMBL" id="JARJCM010000049">
    <property type="protein sequence ID" value="KAJ7035513.1"/>
    <property type="molecule type" value="Genomic_DNA"/>
</dbReference>
<proteinExistence type="predicted"/>
<feature type="transmembrane region" description="Helical" evidence="1">
    <location>
        <begin position="120"/>
        <end position="145"/>
    </location>
</feature>
<dbReference type="PANTHER" id="PTHR40465:SF1">
    <property type="entry name" value="DUF6534 DOMAIN-CONTAINING PROTEIN"/>
    <property type="match status" value="1"/>
</dbReference>
<keyword evidence="1" id="KW-1133">Transmembrane helix</keyword>
<dbReference type="Pfam" id="PF20152">
    <property type="entry name" value="DUF6534"/>
    <property type="match status" value="1"/>
</dbReference>
<evidence type="ECO:0000256" key="1">
    <source>
        <dbReference type="SAM" id="Phobius"/>
    </source>
</evidence>
<feature type="transmembrane region" description="Helical" evidence="1">
    <location>
        <begin position="229"/>
        <end position="253"/>
    </location>
</feature>
<keyword evidence="1" id="KW-0812">Transmembrane</keyword>
<dbReference type="AlphaFoldDB" id="A0AAD6X1L2"/>
<reference evidence="3" key="1">
    <citation type="submission" date="2023-03" db="EMBL/GenBank/DDBJ databases">
        <title>Massive genome expansion in bonnet fungi (Mycena s.s.) driven by repeated elements and novel gene families across ecological guilds.</title>
        <authorList>
            <consortium name="Lawrence Berkeley National Laboratory"/>
            <person name="Harder C.B."/>
            <person name="Miyauchi S."/>
            <person name="Viragh M."/>
            <person name="Kuo A."/>
            <person name="Thoen E."/>
            <person name="Andreopoulos B."/>
            <person name="Lu D."/>
            <person name="Skrede I."/>
            <person name="Drula E."/>
            <person name="Henrissat B."/>
            <person name="Morin E."/>
            <person name="Kohler A."/>
            <person name="Barry K."/>
            <person name="LaButti K."/>
            <person name="Morin E."/>
            <person name="Salamov A."/>
            <person name="Lipzen A."/>
            <person name="Mereny Z."/>
            <person name="Hegedus B."/>
            <person name="Baldrian P."/>
            <person name="Stursova M."/>
            <person name="Weitz H."/>
            <person name="Taylor A."/>
            <person name="Grigoriev I.V."/>
            <person name="Nagy L.G."/>
            <person name="Martin F."/>
            <person name="Kauserud H."/>
        </authorList>
    </citation>
    <scope>NUCLEOTIDE SEQUENCE</scope>
    <source>
        <strain evidence="3">CBHHK200</strain>
    </source>
</reference>
<feature type="transmembrane region" description="Helical" evidence="1">
    <location>
        <begin position="157"/>
        <end position="180"/>
    </location>
</feature>
<dbReference type="PANTHER" id="PTHR40465">
    <property type="entry name" value="CHROMOSOME 1, WHOLE GENOME SHOTGUN SEQUENCE"/>
    <property type="match status" value="1"/>
</dbReference>
<feature type="transmembrane region" description="Helical" evidence="1">
    <location>
        <begin position="273"/>
        <end position="293"/>
    </location>
</feature>
<name>A0AAD6X1L2_9AGAR</name>
<keyword evidence="1" id="KW-0472">Membrane</keyword>
<feature type="transmembrane region" description="Helical" evidence="1">
    <location>
        <begin position="83"/>
        <end position="108"/>
    </location>
</feature>
<evidence type="ECO:0000259" key="2">
    <source>
        <dbReference type="Pfam" id="PF20152"/>
    </source>
</evidence>
<feature type="transmembrane region" description="Helical" evidence="1">
    <location>
        <begin position="192"/>
        <end position="214"/>
    </location>
</feature>
<feature type="transmembrane region" description="Helical" evidence="1">
    <location>
        <begin position="299"/>
        <end position="320"/>
    </location>
</feature>
<sequence length="409" mass="45054">MHQSCFGAVRLLRGSSSTLEVRAGIPQNLPMQKGCFSPTIIFFLPQPFSHLLRRFFLAFPSSLPSLVHLHLPPMSVSHLLDKTLGVGFVGVVVAAGLHGVSCVQAWWYYTHQNDRWPLKFLVAAVLTFDTVHQALISHTVYTYLITNYNNSMELTDIVWSLLVEVLFNGLTALLVQSFLTVRIWRLSNGNKWLTGAALVLVIGEFGCVLAYVVISLQLHTFVELAELKILSIMVNALAAAGDLFIALTLCGLLYRSRTGFHRSDTMIRKLSIFAFNTGAITTLCALASLISIIAAGNTFIYILFFFCMGRLYCNSLLATLNARKMIRGAADGVHTTSENVSLSLREFPKSASLSMASKRPNISIKIDTTQEFNRDVEEGEKSATHSAASIRSKASYMFASPTQSQTNAV</sequence>
<keyword evidence="4" id="KW-1185">Reference proteome</keyword>